<dbReference type="Pfam" id="PF03466">
    <property type="entry name" value="LysR_substrate"/>
    <property type="match status" value="1"/>
</dbReference>
<evidence type="ECO:0000256" key="4">
    <source>
        <dbReference type="ARBA" id="ARBA00023163"/>
    </source>
</evidence>
<dbReference type="InterPro" id="IPR036388">
    <property type="entry name" value="WH-like_DNA-bd_sf"/>
</dbReference>
<dbReference type="SUPFAM" id="SSF53850">
    <property type="entry name" value="Periplasmic binding protein-like II"/>
    <property type="match status" value="1"/>
</dbReference>
<dbReference type="AlphaFoldDB" id="A0A223S0M0"/>
<keyword evidence="4" id="KW-0804">Transcription</keyword>
<protein>
    <submittedName>
        <fullName evidence="6">LysR family transcriptional regulator</fullName>
    </submittedName>
</protein>
<dbReference type="GO" id="GO:0003677">
    <property type="term" value="F:DNA binding"/>
    <property type="evidence" value="ECO:0007669"/>
    <property type="project" value="UniProtKB-KW"/>
</dbReference>
<accession>A0A223S0M0</accession>
<dbReference type="Pfam" id="PF00126">
    <property type="entry name" value="HTH_1"/>
    <property type="match status" value="1"/>
</dbReference>
<dbReference type="Gene3D" id="1.10.10.10">
    <property type="entry name" value="Winged helix-like DNA-binding domain superfamily/Winged helix DNA-binding domain"/>
    <property type="match status" value="1"/>
</dbReference>
<feature type="domain" description="HTH lysR-type" evidence="5">
    <location>
        <begin position="25"/>
        <end position="77"/>
    </location>
</feature>
<proteinExistence type="inferred from homology"/>
<dbReference type="InterPro" id="IPR000847">
    <property type="entry name" value="LysR_HTH_N"/>
</dbReference>
<evidence type="ECO:0000313" key="7">
    <source>
        <dbReference type="Proteomes" id="UP000215005"/>
    </source>
</evidence>
<organism evidence="6 7">
    <name type="scientific">Nocardiopsis gilva YIM 90087</name>
    <dbReference type="NCBI Taxonomy" id="1235441"/>
    <lineage>
        <taxon>Bacteria</taxon>
        <taxon>Bacillati</taxon>
        <taxon>Actinomycetota</taxon>
        <taxon>Actinomycetes</taxon>
        <taxon>Streptosporangiales</taxon>
        <taxon>Nocardiopsidaceae</taxon>
        <taxon>Nocardiopsis</taxon>
    </lineage>
</organism>
<evidence type="ECO:0000256" key="1">
    <source>
        <dbReference type="ARBA" id="ARBA00009437"/>
    </source>
</evidence>
<dbReference type="InterPro" id="IPR036390">
    <property type="entry name" value="WH_DNA-bd_sf"/>
</dbReference>
<keyword evidence="3" id="KW-0238">DNA-binding</keyword>
<evidence type="ECO:0000259" key="5">
    <source>
        <dbReference type="PROSITE" id="PS50931"/>
    </source>
</evidence>
<keyword evidence="2" id="KW-0805">Transcription regulation</keyword>
<dbReference type="KEGG" id="ngv:CDO52_01455"/>
<dbReference type="GO" id="GO:0003700">
    <property type="term" value="F:DNA-binding transcription factor activity"/>
    <property type="evidence" value="ECO:0007669"/>
    <property type="project" value="InterPro"/>
</dbReference>
<name>A0A223S0M0_9ACTN</name>
<comment type="similarity">
    <text evidence="1">Belongs to the LysR transcriptional regulatory family.</text>
</comment>
<gene>
    <name evidence="6" type="ORF">CDO52_01455</name>
</gene>
<evidence type="ECO:0000256" key="2">
    <source>
        <dbReference type="ARBA" id="ARBA00023015"/>
    </source>
</evidence>
<dbReference type="Proteomes" id="UP000215005">
    <property type="component" value="Chromosome"/>
</dbReference>
<reference evidence="6 7" key="1">
    <citation type="submission" date="2017-08" db="EMBL/GenBank/DDBJ databases">
        <title>The complete genome sequence of Nocardiopsis gilva YIM 90087.</title>
        <authorList>
            <person name="Yin M."/>
            <person name="Tang S."/>
        </authorList>
    </citation>
    <scope>NUCLEOTIDE SEQUENCE [LARGE SCALE GENOMIC DNA]</scope>
    <source>
        <strain evidence="6 7">YIM 90087</strain>
    </source>
</reference>
<dbReference type="PANTHER" id="PTHR30346">
    <property type="entry name" value="TRANSCRIPTIONAL DUAL REGULATOR HCAR-RELATED"/>
    <property type="match status" value="1"/>
</dbReference>
<evidence type="ECO:0000313" key="6">
    <source>
        <dbReference type="EMBL" id="ASU81637.1"/>
    </source>
</evidence>
<dbReference type="PROSITE" id="PS50931">
    <property type="entry name" value="HTH_LYSR"/>
    <property type="match status" value="1"/>
</dbReference>
<dbReference type="InterPro" id="IPR005119">
    <property type="entry name" value="LysR_subst-bd"/>
</dbReference>
<sequence>MGGAGIFADATRSVTRGTSVERLEIQVFLTLANELHFGRTAERLLISRARVSQTVQKLERGIGAPLFERTSRKVRITPLGQQLYEDIEPGYRRIKDGIARAEAAARGVDGVLRVGFLGAAAGEFVLDAISMFTARHPGTDAQIKETQINGIISPLRAGDVDVLVTQFPIDEQDLTRGPVVFSVPRMLAVPSRHPLAERTSVSLEDLAHNKVFACIGEVPMYWQEHNAPLRTPSGQPIERGESAATLQETLALVGAGKGISPVGADVAQRYTPRGVTYVPLEGAEPLEYGLVWRSAGENARVRMFVQACMDAAAAKRT</sequence>
<dbReference type="SUPFAM" id="SSF46785">
    <property type="entry name" value="Winged helix' DNA-binding domain"/>
    <property type="match status" value="1"/>
</dbReference>
<dbReference type="CDD" id="cd08414">
    <property type="entry name" value="PBP2_LTTR_aromatics_like"/>
    <property type="match status" value="1"/>
</dbReference>
<evidence type="ECO:0000256" key="3">
    <source>
        <dbReference type="ARBA" id="ARBA00023125"/>
    </source>
</evidence>
<dbReference type="GO" id="GO:0032993">
    <property type="term" value="C:protein-DNA complex"/>
    <property type="evidence" value="ECO:0007669"/>
    <property type="project" value="TreeGrafter"/>
</dbReference>
<dbReference type="EMBL" id="CP022753">
    <property type="protein sequence ID" value="ASU81637.1"/>
    <property type="molecule type" value="Genomic_DNA"/>
</dbReference>
<dbReference type="PANTHER" id="PTHR30346:SF0">
    <property type="entry name" value="HCA OPERON TRANSCRIPTIONAL ACTIVATOR HCAR"/>
    <property type="match status" value="1"/>
</dbReference>
<keyword evidence="7" id="KW-1185">Reference proteome</keyword>
<dbReference type="Gene3D" id="3.40.190.10">
    <property type="entry name" value="Periplasmic binding protein-like II"/>
    <property type="match status" value="2"/>
</dbReference>